<name>A0A8J3N2B7_9CHLR</name>
<feature type="transmembrane region" description="Helical" evidence="1">
    <location>
        <begin position="22"/>
        <end position="46"/>
    </location>
</feature>
<keyword evidence="1" id="KW-0812">Transmembrane</keyword>
<organism evidence="2 3">
    <name type="scientific">Reticulibacter mediterranei</name>
    <dbReference type="NCBI Taxonomy" id="2778369"/>
    <lineage>
        <taxon>Bacteria</taxon>
        <taxon>Bacillati</taxon>
        <taxon>Chloroflexota</taxon>
        <taxon>Ktedonobacteria</taxon>
        <taxon>Ktedonobacterales</taxon>
        <taxon>Reticulibacteraceae</taxon>
        <taxon>Reticulibacter</taxon>
    </lineage>
</organism>
<comment type="caution">
    <text evidence="2">The sequence shown here is derived from an EMBL/GenBank/DDBJ whole genome shotgun (WGS) entry which is preliminary data.</text>
</comment>
<evidence type="ECO:0000313" key="3">
    <source>
        <dbReference type="Proteomes" id="UP000597444"/>
    </source>
</evidence>
<keyword evidence="3" id="KW-1185">Reference proteome</keyword>
<sequence>MNGSSGQNTTTPRRRPWYVPNLTMRIVIALIIAWLVVMVFFGTSAISH</sequence>
<dbReference type="EMBL" id="BNJK01000001">
    <property type="protein sequence ID" value="GHO95994.1"/>
    <property type="molecule type" value="Genomic_DNA"/>
</dbReference>
<evidence type="ECO:0000256" key="1">
    <source>
        <dbReference type="SAM" id="Phobius"/>
    </source>
</evidence>
<dbReference type="Proteomes" id="UP000597444">
    <property type="component" value="Unassembled WGS sequence"/>
</dbReference>
<evidence type="ECO:0000313" key="2">
    <source>
        <dbReference type="EMBL" id="GHO95994.1"/>
    </source>
</evidence>
<dbReference type="AlphaFoldDB" id="A0A8J3N2B7"/>
<accession>A0A8J3N2B7</accession>
<gene>
    <name evidence="2" type="ORF">KSF_060420</name>
</gene>
<proteinExistence type="predicted"/>
<keyword evidence="1" id="KW-1133">Transmembrane helix</keyword>
<keyword evidence="1" id="KW-0472">Membrane</keyword>
<dbReference type="RefSeq" id="WP_220206644.1">
    <property type="nucleotide sequence ID" value="NZ_BNJK01000001.1"/>
</dbReference>
<reference evidence="2" key="1">
    <citation type="submission" date="2020-10" db="EMBL/GenBank/DDBJ databases">
        <title>Taxonomic study of unclassified bacteria belonging to the class Ktedonobacteria.</title>
        <authorList>
            <person name="Yabe S."/>
            <person name="Wang C.M."/>
            <person name="Zheng Y."/>
            <person name="Sakai Y."/>
            <person name="Cavaletti L."/>
            <person name="Monciardini P."/>
            <person name="Donadio S."/>
        </authorList>
    </citation>
    <scope>NUCLEOTIDE SEQUENCE</scope>
    <source>
        <strain evidence="2">ID150040</strain>
    </source>
</reference>
<protein>
    <submittedName>
        <fullName evidence="2">Uncharacterized protein</fullName>
    </submittedName>
</protein>